<comment type="similarity">
    <text evidence="2">Belongs to the endoribonuclease YbeY family.</text>
</comment>
<dbReference type="PROSITE" id="PS01229">
    <property type="entry name" value="COF_2"/>
    <property type="match status" value="1"/>
</dbReference>
<dbReference type="Pfam" id="PF02130">
    <property type="entry name" value="YbeY"/>
    <property type="match status" value="1"/>
</dbReference>
<dbReference type="AlphaFoldDB" id="A0A2I0ANS9"/>
<evidence type="ECO:0000256" key="5">
    <source>
        <dbReference type="ARBA" id="ARBA00022759"/>
    </source>
</evidence>
<dbReference type="SUPFAM" id="SSF56784">
    <property type="entry name" value="HAD-like"/>
    <property type="match status" value="1"/>
</dbReference>
<name>A0A2I0ANS9_9ASPA</name>
<dbReference type="NCBIfam" id="TIGR00043">
    <property type="entry name" value="rRNA maturation RNase YbeY"/>
    <property type="match status" value="1"/>
</dbReference>
<dbReference type="InterPro" id="IPR036412">
    <property type="entry name" value="HAD-like_sf"/>
</dbReference>
<dbReference type="PANTHER" id="PTHR46986:SF1">
    <property type="entry name" value="ENDORIBONUCLEASE YBEY, CHLOROPLASTIC"/>
    <property type="match status" value="1"/>
</dbReference>
<keyword evidence="6" id="KW-0378">Hydrolase</keyword>
<dbReference type="SFLD" id="SFLDG01140">
    <property type="entry name" value="C2.B:_Phosphomannomutase_and_P"/>
    <property type="match status" value="1"/>
</dbReference>
<keyword evidence="3" id="KW-0540">Nuclease</keyword>
<dbReference type="InterPro" id="IPR023091">
    <property type="entry name" value="MetalPrtase_cat_dom_sf_prd"/>
</dbReference>
<comment type="cofactor">
    <cofactor evidence="1">
        <name>Zn(2+)</name>
        <dbReference type="ChEBI" id="CHEBI:29105"/>
    </cofactor>
</comment>
<keyword evidence="9" id="KW-1185">Reference proteome</keyword>
<evidence type="ECO:0000256" key="6">
    <source>
        <dbReference type="ARBA" id="ARBA00022801"/>
    </source>
</evidence>
<keyword evidence="4" id="KW-0479">Metal-binding</keyword>
<evidence type="ECO:0000256" key="4">
    <source>
        <dbReference type="ARBA" id="ARBA00022723"/>
    </source>
</evidence>
<dbReference type="STRING" id="1088818.A0A2I0ANS9"/>
<dbReference type="Gene3D" id="3.40.390.30">
    <property type="entry name" value="Metalloproteases ('zincins'), catalytic domain"/>
    <property type="match status" value="1"/>
</dbReference>
<dbReference type="NCBIfam" id="TIGR00099">
    <property type="entry name" value="Cof-subfamily"/>
    <property type="match status" value="1"/>
</dbReference>
<evidence type="ECO:0008006" key="10">
    <source>
        <dbReference type="Google" id="ProtNLM"/>
    </source>
</evidence>
<organism evidence="8 9">
    <name type="scientific">Apostasia shenzhenica</name>
    <dbReference type="NCBI Taxonomy" id="1088818"/>
    <lineage>
        <taxon>Eukaryota</taxon>
        <taxon>Viridiplantae</taxon>
        <taxon>Streptophyta</taxon>
        <taxon>Embryophyta</taxon>
        <taxon>Tracheophyta</taxon>
        <taxon>Spermatophyta</taxon>
        <taxon>Magnoliopsida</taxon>
        <taxon>Liliopsida</taxon>
        <taxon>Asparagales</taxon>
        <taxon>Orchidaceae</taxon>
        <taxon>Apostasioideae</taxon>
        <taxon>Apostasia</taxon>
    </lineage>
</organism>
<dbReference type="SUPFAM" id="SSF55486">
    <property type="entry name" value="Metalloproteases ('zincins'), catalytic domain"/>
    <property type="match status" value="1"/>
</dbReference>
<keyword evidence="5" id="KW-0255">Endonuclease</keyword>
<dbReference type="InterPro" id="IPR023214">
    <property type="entry name" value="HAD_sf"/>
</dbReference>
<dbReference type="Gene3D" id="3.40.50.1000">
    <property type="entry name" value="HAD superfamily/HAD-like"/>
    <property type="match status" value="1"/>
</dbReference>
<dbReference type="Pfam" id="PF08282">
    <property type="entry name" value="Hydrolase_3"/>
    <property type="match status" value="1"/>
</dbReference>
<dbReference type="HAMAP" id="MF_00009">
    <property type="entry name" value="Endoribonucl_YbeY"/>
    <property type="match status" value="1"/>
</dbReference>
<dbReference type="NCBIfam" id="TIGR01484">
    <property type="entry name" value="HAD-SF-IIB"/>
    <property type="match status" value="1"/>
</dbReference>
<evidence type="ECO:0000256" key="2">
    <source>
        <dbReference type="ARBA" id="ARBA00010875"/>
    </source>
</evidence>
<evidence type="ECO:0000313" key="9">
    <source>
        <dbReference type="Proteomes" id="UP000236161"/>
    </source>
</evidence>
<dbReference type="EMBL" id="KZ451969">
    <property type="protein sequence ID" value="PKA57221.1"/>
    <property type="molecule type" value="Genomic_DNA"/>
</dbReference>
<evidence type="ECO:0000256" key="3">
    <source>
        <dbReference type="ARBA" id="ARBA00022722"/>
    </source>
</evidence>
<evidence type="ECO:0000256" key="7">
    <source>
        <dbReference type="ARBA" id="ARBA00022833"/>
    </source>
</evidence>
<evidence type="ECO:0000256" key="1">
    <source>
        <dbReference type="ARBA" id="ARBA00001947"/>
    </source>
</evidence>
<dbReference type="PROSITE" id="PS01228">
    <property type="entry name" value="COF_1"/>
    <property type="match status" value="1"/>
</dbReference>
<accession>A0A2I0ANS9</accession>
<dbReference type="OrthoDB" id="27226at2759"/>
<proteinExistence type="inferred from homology"/>
<dbReference type="GO" id="GO:0006364">
    <property type="term" value="P:rRNA processing"/>
    <property type="evidence" value="ECO:0007669"/>
    <property type="project" value="InterPro"/>
</dbReference>
<keyword evidence="7" id="KW-0862">Zinc</keyword>
<dbReference type="InterPro" id="IPR000150">
    <property type="entry name" value="Cof"/>
</dbReference>
<sequence length="586" mass="64593">MARAVARVLPMVSISSQLTPPPAISVAFGWRTVETQSTFSSRPSSLGRLQMFSSGTQRGCFSTASTYLRQPGPLGAFCAALRGFRKVRRSQAARKQAGKDKKLELRVKIAIEEGMPDDHEVMNIVEMLKLNAPMAMKTAFDVVKEFEFKTRDRSLDDISNFERIELSVLLCNDEFITKVNKDWQSIHFPPNVRFIAHDAQEIDKPILNFGDIVISAEAAARQAVEKDHTLLDEVRILVIRGLLHLMGFDHNRSAEAEAELENAEELVLRSLGWEGTKGTHDTAICRNLELATQDGKIFNVAKKAGSLRFYRPKFSYIFCDMDGTLLNSHSQITRTTAEALREALLRGVKVVIATGKTRPAVINTLKMVNLAGKNGIASELSPGIFLQGLLVYGRQGREIHRRSLDKNVCREALLYSQENEVPLIAFCRDRCLTLFDHPLVESLHTIYHEPKAEILPSVERLLAAADIQKLVFVDTAVGVSSVLRPHWTEATSGRASVVQAQADMLEIVPACTSKGDGVKLLLDHLGISAKEIMAIGDGENDIEMLQLASLGIALENGSEKAKAVADVIGAANDDDGVARAIYQYAF</sequence>
<gene>
    <name evidence="8" type="ORF">AXF42_Ash002525</name>
</gene>
<protein>
    <recommendedName>
        <fullName evidence="10">Sugar-phosphatase</fullName>
    </recommendedName>
</protein>
<reference evidence="8 9" key="1">
    <citation type="journal article" date="2017" name="Nature">
        <title>The Apostasia genome and the evolution of orchids.</title>
        <authorList>
            <person name="Zhang G.Q."/>
            <person name="Liu K.W."/>
            <person name="Li Z."/>
            <person name="Lohaus R."/>
            <person name="Hsiao Y.Y."/>
            <person name="Niu S.C."/>
            <person name="Wang J.Y."/>
            <person name="Lin Y.C."/>
            <person name="Xu Q."/>
            <person name="Chen L.J."/>
            <person name="Yoshida K."/>
            <person name="Fujiwara S."/>
            <person name="Wang Z.W."/>
            <person name="Zhang Y.Q."/>
            <person name="Mitsuda N."/>
            <person name="Wang M."/>
            <person name="Liu G.H."/>
            <person name="Pecoraro L."/>
            <person name="Huang H.X."/>
            <person name="Xiao X.J."/>
            <person name="Lin M."/>
            <person name="Wu X.Y."/>
            <person name="Wu W.L."/>
            <person name="Chen Y.Y."/>
            <person name="Chang S.B."/>
            <person name="Sakamoto S."/>
            <person name="Ohme-Takagi M."/>
            <person name="Yagi M."/>
            <person name="Zeng S.J."/>
            <person name="Shen C.Y."/>
            <person name="Yeh C.M."/>
            <person name="Luo Y.B."/>
            <person name="Tsai W.C."/>
            <person name="Van de Peer Y."/>
            <person name="Liu Z.J."/>
        </authorList>
    </citation>
    <scope>NUCLEOTIDE SEQUENCE [LARGE SCALE GENOMIC DNA]</scope>
    <source>
        <strain evidence="9">cv. Shenzhen</strain>
        <tissue evidence="8">Stem</tissue>
    </source>
</reference>
<evidence type="ECO:0000313" key="8">
    <source>
        <dbReference type="EMBL" id="PKA57221.1"/>
    </source>
</evidence>
<dbReference type="Gene3D" id="3.30.1240.10">
    <property type="match status" value="1"/>
</dbReference>
<dbReference type="InterPro" id="IPR002036">
    <property type="entry name" value="YbeY"/>
</dbReference>
<dbReference type="GO" id="GO:0004519">
    <property type="term" value="F:endonuclease activity"/>
    <property type="evidence" value="ECO:0007669"/>
    <property type="project" value="UniProtKB-KW"/>
</dbReference>
<dbReference type="GO" id="GO:0046872">
    <property type="term" value="F:metal ion binding"/>
    <property type="evidence" value="ECO:0007669"/>
    <property type="project" value="UniProtKB-KW"/>
</dbReference>
<dbReference type="Proteomes" id="UP000236161">
    <property type="component" value="Unassembled WGS sequence"/>
</dbReference>
<dbReference type="SFLD" id="SFLDS00003">
    <property type="entry name" value="Haloacid_Dehalogenase"/>
    <property type="match status" value="1"/>
</dbReference>
<dbReference type="PANTHER" id="PTHR46986">
    <property type="entry name" value="ENDORIBONUCLEASE YBEY, CHLOROPLASTIC"/>
    <property type="match status" value="1"/>
</dbReference>
<dbReference type="InterPro" id="IPR006379">
    <property type="entry name" value="HAD-SF_hydro_IIB"/>
</dbReference>
<dbReference type="GO" id="GO:0004222">
    <property type="term" value="F:metalloendopeptidase activity"/>
    <property type="evidence" value="ECO:0007669"/>
    <property type="project" value="InterPro"/>
</dbReference>